<protein>
    <submittedName>
        <fullName evidence="1">Uncharacterized protein</fullName>
    </submittedName>
</protein>
<dbReference type="AlphaFoldDB" id="A0A556AUN6"/>
<organism evidence="1 2">
    <name type="scientific">Verticiella sediminum</name>
    <dbReference type="NCBI Taxonomy" id="1247510"/>
    <lineage>
        <taxon>Bacteria</taxon>
        <taxon>Pseudomonadati</taxon>
        <taxon>Pseudomonadota</taxon>
        <taxon>Betaproteobacteria</taxon>
        <taxon>Burkholderiales</taxon>
        <taxon>Alcaligenaceae</taxon>
        <taxon>Verticiella</taxon>
    </lineage>
</organism>
<evidence type="ECO:0000313" key="1">
    <source>
        <dbReference type="EMBL" id="TSH96636.1"/>
    </source>
</evidence>
<proteinExistence type="predicted"/>
<dbReference type="Proteomes" id="UP000318405">
    <property type="component" value="Unassembled WGS sequence"/>
</dbReference>
<sequence length="196" mass="21635">MSVDLNSPEAAAAAERLNAYRRNLIEERWLSTIILSIHLELEAMLEYMLVANAGKPTKSLGRAGFAKKLSLCEAAGFVDAPLATTLGAVNRLRNELAHRLDNKPTTDSIFRFIEAMSVMHPLQVVPPEDPVPVKLHMFEQISQYFRGDRLEESEGIVFTSLMLLRAKMLVLVEGTPNPSVKGTSCGKPQVAPYVES</sequence>
<name>A0A556AUN6_9BURK</name>
<gene>
    <name evidence="1" type="ORF">FOZ76_08640</name>
</gene>
<dbReference type="OrthoDB" id="9134235at2"/>
<comment type="caution">
    <text evidence="1">The sequence shown here is derived from an EMBL/GenBank/DDBJ whole genome shotgun (WGS) entry which is preliminary data.</text>
</comment>
<dbReference type="EMBL" id="VLTJ01000014">
    <property type="protein sequence ID" value="TSH96636.1"/>
    <property type="molecule type" value="Genomic_DNA"/>
</dbReference>
<evidence type="ECO:0000313" key="2">
    <source>
        <dbReference type="Proteomes" id="UP000318405"/>
    </source>
</evidence>
<accession>A0A556AUN6</accession>
<keyword evidence="2" id="KW-1185">Reference proteome</keyword>
<reference evidence="1 2" key="1">
    <citation type="submission" date="2019-07" db="EMBL/GenBank/DDBJ databases">
        <title>Qingshengfaniella alkalisoli gen. nov., sp. nov., isolated from saline soil.</title>
        <authorList>
            <person name="Xu L."/>
            <person name="Huang X.-X."/>
            <person name="Sun J.-Q."/>
        </authorList>
    </citation>
    <scope>NUCLEOTIDE SEQUENCE [LARGE SCALE GENOMIC DNA]</scope>
    <source>
        <strain evidence="1 2">DSM 27279</strain>
    </source>
</reference>
<dbReference type="RefSeq" id="WP_143947746.1">
    <property type="nucleotide sequence ID" value="NZ_BAABMB010000002.1"/>
</dbReference>